<keyword evidence="1 8" id="KW-0808">Transferase</keyword>
<protein>
    <submittedName>
        <fullName evidence="8">Serine/threonine-protein kinase PrkC</fullName>
        <ecNumber evidence="8">2.7.11.1</ecNumber>
    </submittedName>
</protein>
<gene>
    <name evidence="8" type="primary">prkC_3</name>
    <name evidence="8" type="ORF">BSF38_01106</name>
</gene>
<name>A0A1U7CL88_9BACT</name>
<organism evidence="8 9">
    <name type="scientific">Paludisphaera borealis</name>
    <dbReference type="NCBI Taxonomy" id="1387353"/>
    <lineage>
        <taxon>Bacteria</taxon>
        <taxon>Pseudomonadati</taxon>
        <taxon>Planctomycetota</taxon>
        <taxon>Planctomycetia</taxon>
        <taxon>Isosphaerales</taxon>
        <taxon>Isosphaeraceae</taxon>
        <taxon>Paludisphaera</taxon>
    </lineage>
</organism>
<dbReference type="STRING" id="1387353.BSF38_01106"/>
<keyword evidence="6" id="KW-1133">Transmembrane helix</keyword>
<proteinExistence type="predicted"/>
<evidence type="ECO:0000256" key="1">
    <source>
        <dbReference type="ARBA" id="ARBA00022679"/>
    </source>
</evidence>
<accession>A0A1U7CL88</accession>
<dbReference type="Gene3D" id="3.30.200.20">
    <property type="entry name" value="Phosphorylase Kinase, domain 1"/>
    <property type="match status" value="1"/>
</dbReference>
<keyword evidence="4 5" id="KW-0067">ATP-binding</keyword>
<keyword evidence="6" id="KW-0472">Membrane</keyword>
<feature type="domain" description="Protein kinase" evidence="7">
    <location>
        <begin position="72"/>
        <end position="343"/>
    </location>
</feature>
<dbReference type="PROSITE" id="PS00107">
    <property type="entry name" value="PROTEIN_KINASE_ATP"/>
    <property type="match status" value="1"/>
</dbReference>
<dbReference type="CDD" id="cd14014">
    <property type="entry name" value="STKc_PknB_like"/>
    <property type="match status" value="1"/>
</dbReference>
<dbReference type="RefSeq" id="WP_145951985.1">
    <property type="nucleotide sequence ID" value="NZ_CP019082.1"/>
</dbReference>
<dbReference type="InterPro" id="IPR017441">
    <property type="entry name" value="Protein_kinase_ATP_BS"/>
</dbReference>
<dbReference type="InterPro" id="IPR000719">
    <property type="entry name" value="Prot_kinase_dom"/>
</dbReference>
<evidence type="ECO:0000256" key="4">
    <source>
        <dbReference type="ARBA" id="ARBA00022840"/>
    </source>
</evidence>
<evidence type="ECO:0000259" key="7">
    <source>
        <dbReference type="PROSITE" id="PS50011"/>
    </source>
</evidence>
<dbReference type="GO" id="GO:0004674">
    <property type="term" value="F:protein serine/threonine kinase activity"/>
    <property type="evidence" value="ECO:0007669"/>
    <property type="project" value="UniProtKB-EC"/>
</dbReference>
<evidence type="ECO:0000256" key="3">
    <source>
        <dbReference type="ARBA" id="ARBA00022777"/>
    </source>
</evidence>
<keyword evidence="6" id="KW-0812">Transmembrane</keyword>
<dbReference type="EMBL" id="CP019082">
    <property type="protein sequence ID" value="APW59677.1"/>
    <property type="molecule type" value="Genomic_DNA"/>
</dbReference>
<dbReference type="SUPFAM" id="SSF56112">
    <property type="entry name" value="Protein kinase-like (PK-like)"/>
    <property type="match status" value="1"/>
</dbReference>
<dbReference type="KEGG" id="pbor:BSF38_01106"/>
<dbReference type="SMART" id="SM00220">
    <property type="entry name" value="S_TKc"/>
    <property type="match status" value="1"/>
</dbReference>
<dbReference type="GO" id="GO:0005524">
    <property type="term" value="F:ATP binding"/>
    <property type="evidence" value="ECO:0007669"/>
    <property type="project" value="UniProtKB-UniRule"/>
</dbReference>
<dbReference type="Proteomes" id="UP000186309">
    <property type="component" value="Chromosome"/>
</dbReference>
<feature type="binding site" evidence="5">
    <location>
        <position position="101"/>
    </location>
    <ligand>
        <name>ATP</name>
        <dbReference type="ChEBI" id="CHEBI:30616"/>
    </ligand>
</feature>
<evidence type="ECO:0000313" key="8">
    <source>
        <dbReference type="EMBL" id="APW59677.1"/>
    </source>
</evidence>
<evidence type="ECO:0000256" key="6">
    <source>
        <dbReference type="SAM" id="Phobius"/>
    </source>
</evidence>
<keyword evidence="3 8" id="KW-0418">Kinase</keyword>
<dbReference type="AlphaFoldDB" id="A0A1U7CL88"/>
<evidence type="ECO:0000256" key="5">
    <source>
        <dbReference type="PROSITE-ProRule" id="PRU10141"/>
    </source>
</evidence>
<dbReference type="PROSITE" id="PS50011">
    <property type="entry name" value="PROTEIN_KINASE_DOM"/>
    <property type="match status" value="1"/>
</dbReference>
<dbReference type="InterPro" id="IPR011009">
    <property type="entry name" value="Kinase-like_dom_sf"/>
</dbReference>
<dbReference type="Pfam" id="PF00069">
    <property type="entry name" value="Pkinase"/>
    <property type="match status" value="1"/>
</dbReference>
<feature type="transmembrane region" description="Helical" evidence="6">
    <location>
        <begin position="368"/>
        <end position="391"/>
    </location>
</feature>
<evidence type="ECO:0000313" key="9">
    <source>
        <dbReference type="Proteomes" id="UP000186309"/>
    </source>
</evidence>
<keyword evidence="9" id="KW-1185">Reference proteome</keyword>
<dbReference type="PROSITE" id="PS00108">
    <property type="entry name" value="PROTEIN_KINASE_ST"/>
    <property type="match status" value="1"/>
</dbReference>
<dbReference type="InterPro" id="IPR008271">
    <property type="entry name" value="Ser/Thr_kinase_AS"/>
</dbReference>
<dbReference type="EC" id="2.7.11.1" evidence="8"/>
<evidence type="ECO:0000256" key="2">
    <source>
        <dbReference type="ARBA" id="ARBA00022741"/>
    </source>
</evidence>
<dbReference type="PANTHER" id="PTHR43289">
    <property type="entry name" value="MITOGEN-ACTIVATED PROTEIN KINASE KINASE KINASE 20-RELATED"/>
    <property type="match status" value="1"/>
</dbReference>
<dbReference type="OrthoDB" id="6111975at2"/>
<dbReference type="PANTHER" id="PTHR43289:SF34">
    <property type="entry name" value="SERINE_THREONINE-PROTEIN KINASE YBDM-RELATED"/>
    <property type="match status" value="1"/>
</dbReference>
<sequence>MSFCHSDDSLRRLGDDDDLEPADSYEIERHIEACPRCQAQLKAIVEQTSTTGRFMADWLANYDGKLPEVSGFEIERELGCGNWGGVYLARKAGQNRLIALKLMPQSAFPSDGPDDRRRWIREAQAVSSVRHPNVVTLYDYGEEGRWFFLAFEYVPGGSLKDRLTEPLPARTAAELLETSARAVAHIHAEGFLHLDLKPGNILLDGQPDAPWEDVVPKISDFGLSLSHEDLATPETSLDGPRGTPSYMAPEQTAPHRGKIGPGADVYALGAVLYELLTGRPPFRGATHHETMEMVRHADPVHPRRLNPRIPRDLETIALKCLEKTPSRRYATAAAVADDLRRWLDRRPIQARPASLAERTARLCRRNPVVAALCLTLVLTVAAAFGGIIHTLRRERAARQAAELNLEAASIVMGQLGGILLQRYYGHPGRPGDELKQIGALIREQIAKVDSIGSRHPELLNMMSEIDGQIAASLKKGGGRAEARALVVERLELARRAHQAAPTDIRFLIENINALFQAGEFAIDDQHPIEALAGRDQAAALLLGHPGILPDLRTFHPYWTTFALRLSDAYLQLPTVAGRDEHRIAWDRALNERVETAIRTGAVDAKRSDVVLFRACLLADRGDWTALRRLVPSLAALRLDESNDSYWNRVARELGLQSWMDRELRHYVAACELLTDDPELVMKESEQLAKLLGLPKVNEYTKHSIFDAINRGLSIFASRQRATARLDRADRSAQFFRALADRLLREFPTDPSAYRLMSEAHLQESKNAWKRDDLAGVRKSLAASISSLRRALELDPSDDIVRSMLIDKTKRLAALPGS</sequence>
<dbReference type="Gene3D" id="1.10.510.10">
    <property type="entry name" value="Transferase(Phosphotransferase) domain 1"/>
    <property type="match status" value="1"/>
</dbReference>
<reference evidence="9" key="1">
    <citation type="submission" date="2016-12" db="EMBL/GenBank/DDBJ databases">
        <title>Comparative genomics of four Isosphaeraceae planctomycetes: a common pool of plasmids and glycoside hydrolase genes.</title>
        <authorList>
            <person name="Ivanova A."/>
        </authorList>
    </citation>
    <scope>NUCLEOTIDE SEQUENCE [LARGE SCALE GENOMIC DNA]</scope>
    <source>
        <strain evidence="9">PX4</strain>
    </source>
</reference>
<keyword evidence="2 5" id="KW-0547">Nucleotide-binding</keyword>